<evidence type="ECO:0000313" key="1">
    <source>
        <dbReference type="EMBL" id="QAS52396.1"/>
    </source>
</evidence>
<name>A0A410MCK5_9BACI</name>
<dbReference type="OrthoDB" id="2909155at2"/>
<protein>
    <submittedName>
        <fullName evidence="1">DUF3954 domain-containing protein</fullName>
    </submittedName>
</protein>
<accession>A0A410MCK5</accession>
<gene>
    <name evidence="1" type="ORF">HLI_09195</name>
</gene>
<dbReference type="RefSeq" id="WP_128524683.1">
    <property type="nucleotide sequence ID" value="NZ_CP026118.1"/>
</dbReference>
<dbReference type="InterPro" id="IPR025017">
    <property type="entry name" value="DUF3954"/>
</dbReference>
<organism evidence="1 2">
    <name type="scientific">Halobacillus litoralis</name>
    <dbReference type="NCBI Taxonomy" id="45668"/>
    <lineage>
        <taxon>Bacteria</taxon>
        <taxon>Bacillati</taxon>
        <taxon>Bacillota</taxon>
        <taxon>Bacilli</taxon>
        <taxon>Bacillales</taxon>
        <taxon>Bacillaceae</taxon>
        <taxon>Halobacillus</taxon>
    </lineage>
</organism>
<evidence type="ECO:0000313" key="2">
    <source>
        <dbReference type="Proteomes" id="UP000287756"/>
    </source>
</evidence>
<dbReference type="AlphaFoldDB" id="A0A410MCK5"/>
<dbReference type="Proteomes" id="UP000287756">
    <property type="component" value="Chromosome"/>
</dbReference>
<sequence>MADAAGKLESTAEIDLLENAVYRVKDGVLEKVDTPGDGFGKQTITWQNGKPQLYEISYTKK</sequence>
<dbReference type="EMBL" id="CP026118">
    <property type="protein sequence ID" value="QAS52396.1"/>
    <property type="molecule type" value="Genomic_DNA"/>
</dbReference>
<dbReference type="Pfam" id="PF13128">
    <property type="entry name" value="DUF3954"/>
    <property type="match status" value="1"/>
</dbReference>
<dbReference type="KEGG" id="hli:HLI_09195"/>
<reference evidence="1 2" key="1">
    <citation type="submission" date="2018-01" db="EMBL/GenBank/DDBJ databases">
        <title>The whole genome sequencing and assembly of Halobacillus litoralis ERB031 strain.</title>
        <authorList>
            <person name="Lee S.-J."/>
            <person name="Park M.-K."/>
            <person name="Kim J.-Y."/>
            <person name="Lee Y.-J."/>
            <person name="Yi H."/>
            <person name="Bahn Y.-S."/>
            <person name="Kim J.F."/>
            <person name="Lee D.-W."/>
        </authorList>
    </citation>
    <scope>NUCLEOTIDE SEQUENCE [LARGE SCALE GENOMIC DNA]</scope>
    <source>
        <strain evidence="1 2">ERB 031</strain>
    </source>
</reference>
<proteinExistence type="predicted"/>